<accession>A0A3B1B5R8</accession>
<dbReference type="InterPro" id="IPR024747">
    <property type="entry name" value="Pyridox_Oxase-rel"/>
</dbReference>
<dbReference type="Gene3D" id="2.30.110.10">
    <property type="entry name" value="Electron Transport, Fmn-binding Protein, Chain A"/>
    <property type="match status" value="1"/>
</dbReference>
<evidence type="ECO:0000256" key="1">
    <source>
        <dbReference type="SAM" id="MobiDB-lite"/>
    </source>
</evidence>
<gene>
    <name evidence="2" type="ORF">MNBD_ALPHA03-1744</name>
</gene>
<proteinExistence type="predicted"/>
<protein>
    <recommendedName>
        <fullName evidence="3">Pyridoxamine 5'-phosphate oxidase family protein</fullName>
    </recommendedName>
</protein>
<organism evidence="2">
    <name type="scientific">hydrothermal vent metagenome</name>
    <dbReference type="NCBI Taxonomy" id="652676"/>
    <lineage>
        <taxon>unclassified sequences</taxon>
        <taxon>metagenomes</taxon>
        <taxon>ecological metagenomes</taxon>
    </lineage>
</organism>
<sequence length="206" mass="23979">MARGYNLDSRPAHQQRRGNLKQGEDWIRDLITRLPLGYFATRWDDQPFVHPMTFVYAVDKHCIYMHGSTVGRRRANTDAHEKMCFCASQMGQLLPSNQALNFSAQYRSVMAFGTVRLVAEEAEQKVALYALIDKYFPPLKLDSDYSPIRPEDLKRTAVYALDIDNWSGKENWKERTDMDDRGWPELDEKYFEPDIFAMSRGRVKGE</sequence>
<dbReference type="SUPFAM" id="SSF50475">
    <property type="entry name" value="FMN-binding split barrel"/>
    <property type="match status" value="1"/>
</dbReference>
<dbReference type="PANTHER" id="PTHR34071:SF2">
    <property type="entry name" value="FLAVIN-NUCLEOTIDE-BINDING PROTEIN"/>
    <property type="match status" value="1"/>
</dbReference>
<reference evidence="2" key="1">
    <citation type="submission" date="2018-06" db="EMBL/GenBank/DDBJ databases">
        <authorList>
            <person name="Zhirakovskaya E."/>
        </authorList>
    </citation>
    <scope>NUCLEOTIDE SEQUENCE</scope>
</reference>
<feature type="region of interest" description="Disordered" evidence="1">
    <location>
        <begin position="1"/>
        <end position="20"/>
    </location>
</feature>
<evidence type="ECO:0008006" key="3">
    <source>
        <dbReference type="Google" id="ProtNLM"/>
    </source>
</evidence>
<dbReference type="InterPro" id="IPR012349">
    <property type="entry name" value="Split_barrel_FMN-bd"/>
</dbReference>
<evidence type="ECO:0000313" key="2">
    <source>
        <dbReference type="EMBL" id="VAX07243.1"/>
    </source>
</evidence>
<dbReference type="PANTHER" id="PTHR34071">
    <property type="entry name" value="5-NITROIMIDAZOLE ANTIBIOTICS RESISTANCE PROTEIN, NIMA-FAMILY-RELATED PROTEIN-RELATED"/>
    <property type="match status" value="1"/>
</dbReference>
<dbReference type="Pfam" id="PF12900">
    <property type="entry name" value="Pyridox_ox_2"/>
    <property type="match status" value="1"/>
</dbReference>
<dbReference type="EMBL" id="UOFW01000200">
    <property type="protein sequence ID" value="VAX07243.1"/>
    <property type="molecule type" value="Genomic_DNA"/>
</dbReference>
<name>A0A3B1B5R8_9ZZZZ</name>
<dbReference type="AlphaFoldDB" id="A0A3B1B5R8"/>